<dbReference type="InterPro" id="IPR004482">
    <property type="entry name" value="Mg_chelat-rel"/>
</dbReference>
<dbReference type="SUPFAM" id="SSF52540">
    <property type="entry name" value="P-loop containing nucleoside triphosphate hydrolases"/>
    <property type="match status" value="1"/>
</dbReference>
<reference evidence="5 6" key="1">
    <citation type="submission" date="2021-01" db="EMBL/GenBank/DDBJ databases">
        <title>Isolation and description of Catonella massiliensis sp. nov., a novel Catonella species, isolated from a stable periodontitis subject.</title>
        <authorList>
            <person name="Antezack A."/>
            <person name="Boxberger M."/>
            <person name="La Scola B."/>
            <person name="Monnet-Corti V."/>
        </authorList>
    </citation>
    <scope>NUCLEOTIDE SEQUENCE [LARGE SCALE GENOMIC DNA]</scope>
    <source>
        <strain evidence="5 6">Marseille-Q4567</strain>
    </source>
</reference>
<comment type="caution">
    <text evidence="5">The sequence shown here is derived from an EMBL/GenBank/DDBJ whole genome shotgun (WGS) entry which is preliminary data.</text>
</comment>
<organism evidence="5 6">
    <name type="scientific">Catonella massiliensis</name>
    <dbReference type="NCBI Taxonomy" id="2799636"/>
    <lineage>
        <taxon>Bacteria</taxon>
        <taxon>Bacillati</taxon>
        <taxon>Bacillota</taxon>
        <taxon>Clostridia</taxon>
        <taxon>Lachnospirales</taxon>
        <taxon>Lachnospiraceae</taxon>
        <taxon>Catonella</taxon>
    </lineage>
</organism>
<dbReference type="Pfam" id="PF01078">
    <property type="entry name" value="Mg_chelatase"/>
    <property type="match status" value="1"/>
</dbReference>
<evidence type="ECO:0000313" key="6">
    <source>
        <dbReference type="Proteomes" id="UP000604730"/>
    </source>
</evidence>
<evidence type="ECO:0000256" key="1">
    <source>
        <dbReference type="ARBA" id="ARBA00006354"/>
    </source>
</evidence>
<dbReference type="InterPro" id="IPR014721">
    <property type="entry name" value="Ribsml_uS5_D2-typ_fold_subgr"/>
</dbReference>
<keyword evidence="6" id="KW-1185">Reference proteome</keyword>
<keyword evidence="3" id="KW-0067">ATP-binding</keyword>
<dbReference type="Pfam" id="PF13541">
    <property type="entry name" value="ChlI"/>
    <property type="match status" value="1"/>
</dbReference>
<dbReference type="Proteomes" id="UP000604730">
    <property type="component" value="Unassembled WGS sequence"/>
</dbReference>
<dbReference type="SUPFAM" id="SSF54211">
    <property type="entry name" value="Ribosomal protein S5 domain 2-like"/>
    <property type="match status" value="1"/>
</dbReference>
<accession>A0ABS1IXW8</accession>
<proteinExistence type="inferred from homology"/>
<name>A0ABS1IXW8_9FIRM</name>
<comment type="similarity">
    <text evidence="1">Belongs to the Mg-chelatase subunits D/I family. ComM subfamily.</text>
</comment>
<dbReference type="InterPro" id="IPR000523">
    <property type="entry name" value="Mg_chelatse_chII-like_cat_dom"/>
</dbReference>
<dbReference type="InterPro" id="IPR025158">
    <property type="entry name" value="Mg_chelat-rel_C"/>
</dbReference>
<dbReference type="InterPro" id="IPR020568">
    <property type="entry name" value="Ribosomal_Su5_D2-typ_SF"/>
</dbReference>
<dbReference type="PANTHER" id="PTHR32039:SF7">
    <property type="entry name" value="COMPETENCE PROTEIN COMM"/>
    <property type="match status" value="1"/>
</dbReference>
<protein>
    <submittedName>
        <fullName evidence="5">YifB family Mg chelatase-like AAA ATPase</fullName>
    </submittedName>
</protein>
<gene>
    <name evidence="5" type="ORF">JJN12_02855</name>
</gene>
<dbReference type="InterPro" id="IPR003593">
    <property type="entry name" value="AAA+_ATPase"/>
</dbReference>
<sequence>MFSSVKSVALSGINGIITSVEADIRNGLPSFNMVGFLSTQVRESGERVRAAVLNSGFYLEPKRILVNLSPADIKKDGTSFDLAVAVAILAAQLSLDNDYLLETAFVGELSLSGEIKTVTGVLPMVSAAKEAGIRRFVLPVANYREAKLVDGIEIIGVASLLEAIEAVQKRVEKGRTIDIEPAISDDKKLPDFSEVHGQEGIKRAVEIAVSGMHNILMIGQAGSGKSMLASRIPSIMPPMSVDESLEVTKIYSISGLLEEGRGLIETRPFRSPHNSISLPALVGGGSKVRAGEISLAHNGVLFLDELPEFNRQTIEVLRQPLEEKKITIGRISGTATYPADFLLAAAMNPCKCGFYPDRKFCRCNEVQIKNYLSRVSRPLIDRFDIVAEVKRISFDSIFNKEEKSGENSDEIRKRVLAARDIQEERFKHESIHFNSQMDSKMTDEFCKIDQKTKALLEEAYKNINLSLRGYYRVLKVARTIADMRQKAEVGEFEVAEAIHYREMIERFWG</sequence>
<dbReference type="InterPro" id="IPR045006">
    <property type="entry name" value="CHLI-like"/>
</dbReference>
<evidence type="ECO:0000259" key="4">
    <source>
        <dbReference type="PROSITE" id="PS50051"/>
    </source>
</evidence>
<dbReference type="SMART" id="SM00382">
    <property type="entry name" value="AAA"/>
    <property type="match status" value="1"/>
</dbReference>
<evidence type="ECO:0000256" key="3">
    <source>
        <dbReference type="ARBA" id="ARBA00022840"/>
    </source>
</evidence>
<dbReference type="Pfam" id="PF13335">
    <property type="entry name" value="Mg_chelatase_C"/>
    <property type="match status" value="1"/>
</dbReference>
<keyword evidence="2" id="KW-0547">Nucleotide-binding</keyword>
<feature type="domain" description="MCM C-terminal AAA(+) ATPase" evidence="4">
    <location>
        <begin position="288"/>
        <end position="386"/>
    </location>
</feature>
<evidence type="ECO:0000256" key="2">
    <source>
        <dbReference type="ARBA" id="ARBA00022741"/>
    </source>
</evidence>
<evidence type="ECO:0000313" key="5">
    <source>
        <dbReference type="EMBL" id="MBK5896727.1"/>
    </source>
</evidence>
<dbReference type="InterPro" id="IPR027417">
    <property type="entry name" value="P-loop_NTPase"/>
</dbReference>
<dbReference type="PANTHER" id="PTHR32039">
    <property type="entry name" value="MAGNESIUM-CHELATASE SUBUNIT CHLI"/>
    <property type="match status" value="1"/>
</dbReference>
<dbReference type="PROSITE" id="PS50051">
    <property type="entry name" value="MCM_2"/>
    <property type="match status" value="1"/>
</dbReference>
<dbReference type="EMBL" id="JAEPRJ010000001">
    <property type="protein sequence ID" value="MBK5896727.1"/>
    <property type="molecule type" value="Genomic_DNA"/>
</dbReference>
<dbReference type="NCBIfam" id="TIGR00368">
    <property type="entry name" value="YifB family Mg chelatase-like AAA ATPase"/>
    <property type="match status" value="1"/>
</dbReference>
<dbReference type="InterPro" id="IPR001208">
    <property type="entry name" value="MCM_dom"/>
</dbReference>
<dbReference type="Gene3D" id="3.30.230.10">
    <property type="match status" value="1"/>
</dbReference>
<dbReference type="Gene3D" id="3.40.50.300">
    <property type="entry name" value="P-loop containing nucleotide triphosphate hydrolases"/>
    <property type="match status" value="1"/>
</dbReference>
<dbReference type="RefSeq" id="WP_208428285.1">
    <property type="nucleotide sequence ID" value="NZ_JAEPRJ010000001.1"/>
</dbReference>